<evidence type="ECO:0000313" key="2">
    <source>
        <dbReference type="Proteomes" id="UP001259420"/>
    </source>
</evidence>
<gene>
    <name evidence="1" type="ORF">J2X87_004164</name>
</gene>
<proteinExistence type="predicted"/>
<sequence length="30" mass="3466">MHPSLQNHSGLLSDFKLHWMLGFLLHHDGP</sequence>
<keyword evidence="2" id="KW-1185">Reference proteome</keyword>
<reference evidence="1" key="1">
    <citation type="submission" date="2023-07" db="EMBL/GenBank/DDBJ databases">
        <title>Sorghum-associated microbial communities from plants grown in Nebraska, USA.</title>
        <authorList>
            <person name="Schachtman D."/>
        </authorList>
    </citation>
    <scope>NUCLEOTIDE SEQUENCE</scope>
    <source>
        <strain evidence="1">BE46</strain>
    </source>
</reference>
<dbReference type="Proteomes" id="UP001259420">
    <property type="component" value="Unassembled WGS sequence"/>
</dbReference>
<name>A0ACC6JRA3_9PSED</name>
<comment type="caution">
    <text evidence="1">The sequence shown here is derived from an EMBL/GenBank/DDBJ whole genome shotgun (WGS) entry which is preliminary data.</text>
</comment>
<accession>A0ACC6JRA3</accession>
<organism evidence="1 2">
    <name type="scientific">Pseudomonas synxantha</name>
    <dbReference type="NCBI Taxonomy" id="47883"/>
    <lineage>
        <taxon>Bacteria</taxon>
        <taxon>Pseudomonadati</taxon>
        <taxon>Pseudomonadota</taxon>
        <taxon>Gammaproteobacteria</taxon>
        <taxon>Pseudomonadales</taxon>
        <taxon>Pseudomonadaceae</taxon>
        <taxon>Pseudomonas</taxon>
    </lineage>
</organism>
<evidence type="ECO:0000313" key="1">
    <source>
        <dbReference type="EMBL" id="MDR6609067.1"/>
    </source>
</evidence>
<protein>
    <submittedName>
        <fullName evidence="1">Uncharacterized protein</fullName>
    </submittedName>
</protein>
<dbReference type="EMBL" id="JAVDSD010000009">
    <property type="protein sequence ID" value="MDR6609067.1"/>
    <property type="molecule type" value="Genomic_DNA"/>
</dbReference>